<feature type="region of interest" description="Disordered" evidence="3">
    <location>
        <begin position="69"/>
        <end position="100"/>
    </location>
</feature>
<feature type="compositionally biased region" description="Basic and acidic residues" evidence="3">
    <location>
        <begin position="601"/>
        <end position="634"/>
    </location>
</feature>
<keyword evidence="2" id="KW-0862">Zinc</keyword>
<feature type="compositionally biased region" description="Polar residues" evidence="3">
    <location>
        <begin position="37"/>
        <end position="54"/>
    </location>
</feature>
<evidence type="ECO:0000313" key="5">
    <source>
        <dbReference type="EMBL" id="KAG1792611.1"/>
    </source>
</evidence>
<dbReference type="InterPro" id="IPR036875">
    <property type="entry name" value="Znf_CCHC_sf"/>
</dbReference>
<protein>
    <recommendedName>
        <fullName evidence="4">CCHC-type domain-containing protein</fullName>
    </recommendedName>
</protein>
<dbReference type="SMART" id="SM00343">
    <property type="entry name" value="ZnF_C2HC"/>
    <property type="match status" value="1"/>
</dbReference>
<feature type="region of interest" description="Disordered" evidence="3">
    <location>
        <begin position="117"/>
        <end position="161"/>
    </location>
</feature>
<dbReference type="OrthoDB" id="3071436at2759"/>
<name>A0A9P7AMN7_9AGAM</name>
<feature type="compositionally biased region" description="Basic residues" evidence="3">
    <location>
        <begin position="358"/>
        <end position="380"/>
    </location>
</feature>
<proteinExistence type="predicted"/>
<dbReference type="Pfam" id="PF00098">
    <property type="entry name" value="zf-CCHC"/>
    <property type="match status" value="1"/>
</dbReference>
<keyword evidence="1" id="KW-0507">mRNA processing</keyword>
<sequence length="676" mass="76476">MDSHVNGPVLRPGRSFSDVVRTRADTPQPGAEVVSAGAQSTEDTPSSYKTSLAPNSATKVLDNPFISLSESSDESEVDTPWKTVERSHRRSKKASAVGKKLSKVDLVREAEKLLTTEEKRRILERKQVEMNADSREQTMSSREEGPSQPKGKSVDPWNWGNANLEESEIDIEAQREALSTWAKTHQWAKGAQREEPVEDSDKENDPNIGDPIAEAVKATEERMMKLFEKQIQRLQQKLEKKEDLPTKKVKIKPPRKEKPKGTGRELRSTNPVKEMMEKTGSKPSKHGERSTPPAMDAVAQIAPKSYLGHAEESTSSLSSSSPESESLESSSSSSSETIDSSTSSETSDSSERSDSTAKKRRKRSKKRKSHKRKRSSRKSTLKPIPPTEYDGVEDSRVFHRFITEGTAYLEDGNVSRKCRVFTLSRFLKGKAHEFYLRQVSDSPSTWRVDEFFTELFNYCFPLDYSTKQRKKLYQCYQGDKRVRDYLSELNELWLMIGNVPEQDKVVKFWFWLNPSIQTELYKMRLNPEVSSLSKVQKTAEIIELANSTVGSRPCDDGSKGHKPSGEDKSGRTSKGTDKTTYPNQSSGSSKDQNGARHHGSKDKGRRDRSNPKDRRKEHFNEPKMSKEEHNKLMSEGRCFVCKETGHMSRQCPKKRTVLSTSRDRPPGVPSYAMHVD</sequence>
<evidence type="ECO:0000259" key="4">
    <source>
        <dbReference type="PROSITE" id="PS50158"/>
    </source>
</evidence>
<comment type="caution">
    <text evidence="5">The sequence shown here is derived from an EMBL/GenBank/DDBJ whole genome shotgun (WGS) entry which is preliminary data.</text>
</comment>
<evidence type="ECO:0000313" key="6">
    <source>
        <dbReference type="Proteomes" id="UP000719766"/>
    </source>
</evidence>
<dbReference type="Pfam" id="PF03732">
    <property type="entry name" value="Retrotrans_gag"/>
    <property type="match status" value="1"/>
</dbReference>
<dbReference type="InterPro" id="IPR001878">
    <property type="entry name" value="Znf_CCHC"/>
</dbReference>
<accession>A0A9P7AMN7</accession>
<dbReference type="GO" id="GO:0003676">
    <property type="term" value="F:nucleic acid binding"/>
    <property type="evidence" value="ECO:0007669"/>
    <property type="project" value="InterPro"/>
</dbReference>
<gene>
    <name evidence="5" type="ORF">HD556DRAFT_1239104</name>
</gene>
<feature type="compositionally biased region" description="Basic and acidic residues" evidence="3">
    <location>
        <begin position="274"/>
        <end position="289"/>
    </location>
</feature>
<dbReference type="SUPFAM" id="SSF57756">
    <property type="entry name" value="Retrovirus zinc finger-like domains"/>
    <property type="match status" value="1"/>
</dbReference>
<dbReference type="GeneID" id="64591784"/>
<reference evidence="5" key="1">
    <citation type="journal article" date="2020" name="New Phytol.">
        <title>Comparative genomics reveals dynamic genome evolution in host specialist ectomycorrhizal fungi.</title>
        <authorList>
            <person name="Lofgren L.A."/>
            <person name="Nguyen N.H."/>
            <person name="Vilgalys R."/>
            <person name="Ruytinx J."/>
            <person name="Liao H.L."/>
            <person name="Branco S."/>
            <person name="Kuo A."/>
            <person name="LaButti K."/>
            <person name="Lipzen A."/>
            <person name="Andreopoulos W."/>
            <person name="Pangilinan J."/>
            <person name="Riley R."/>
            <person name="Hundley H."/>
            <person name="Na H."/>
            <person name="Barry K."/>
            <person name="Grigoriev I.V."/>
            <person name="Stajich J.E."/>
            <person name="Kennedy P.G."/>
        </authorList>
    </citation>
    <scope>NUCLEOTIDE SEQUENCE</scope>
    <source>
        <strain evidence="5">S12</strain>
    </source>
</reference>
<feature type="compositionally biased region" description="Basic and acidic residues" evidence="3">
    <location>
        <begin position="233"/>
        <end position="246"/>
    </location>
</feature>
<keyword evidence="6" id="KW-1185">Reference proteome</keyword>
<dbReference type="InterPro" id="IPR005162">
    <property type="entry name" value="Retrotrans_gag_dom"/>
</dbReference>
<keyword evidence="2" id="KW-0863">Zinc-finger</keyword>
<feature type="non-terminal residue" evidence="5">
    <location>
        <position position="1"/>
    </location>
</feature>
<feature type="compositionally biased region" description="Basic and acidic residues" evidence="3">
    <location>
        <begin position="117"/>
        <end position="145"/>
    </location>
</feature>
<feature type="region of interest" description="Disordered" evidence="3">
    <location>
        <begin position="1"/>
        <end position="54"/>
    </location>
</feature>
<feature type="compositionally biased region" description="Polar residues" evidence="3">
    <location>
        <begin position="578"/>
        <end position="592"/>
    </location>
</feature>
<dbReference type="PROSITE" id="PS50158">
    <property type="entry name" value="ZF_CCHC"/>
    <property type="match status" value="1"/>
</dbReference>
<feature type="compositionally biased region" description="Basic and acidic residues" evidence="3">
    <location>
        <begin position="553"/>
        <end position="577"/>
    </location>
</feature>
<feature type="compositionally biased region" description="Basic and acidic residues" evidence="3">
    <location>
        <begin position="254"/>
        <end position="267"/>
    </location>
</feature>
<feature type="region of interest" description="Disordered" evidence="3">
    <location>
        <begin position="233"/>
        <end position="389"/>
    </location>
</feature>
<feature type="domain" description="CCHC-type" evidence="4">
    <location>
        <begin position="637"/>
        <end position="653"/>
    </location>
</feature>
<dbReference type="GO" id="GO:0006397">
    <property type="term" value="P:mRNA processing"/>
    <property type="evidence" value="ECO:0007669"/>
    <property type="project" value="UniProtKB-KW"/>
</dbReference>
<evidence type="ECO:0000256" key="1">
    <source>
        <dbReference type="ARBA" id="ARBA00022664"/>
    </source>
</evidence>
<dbReference type="Gene3D" id="4.10.60.10">
    <property type="entry name" value="Zinc finger, CCHC-type"/>
    <property type="match status" value="1"/>
</dbReference>
<feature type="region of interest" description="Disordered" evidence="3">
    <location>
        <begin position="182"/>
        <end position="214"/>
    </location>
</feature>
<dbReference type="GO" id="GO:0008270">
    <property type="term" value="F:zinc ion binding"/>
    <property type="evidence" value="ECO:0007669"/>
    <property type="project" value="UniProtKB-KW"/>
</dbReference>
<feature type="region of interest" description="Disordered" evidence="3">
    <location>
        <begin position="548"/>
        <end position="676"/>
    </location>
</feature>
<dbReference type="Proteomes" id="UP000719766">
    <property type="component" value="Unassembled WGS sequence"/>
</dbReference>
<evidence type="ECO:0000256" key="3">
    <source>
        <dbReference type="SAM" id="MobiDB-lite"/>
    </source>
</evidence>
<dbReference type="AlphaFoldDB" id="A0A9P7AMN7"/>
<organism evidence="5 6">
    <name type="scientific">Suillus plorans</name>
    <dbReference type="NCBI Taxonomy" id="116603"/>
    <lineage>
        <taxon>Eukaryota</taxon>
        <taxon>Fungi</taxon>
        <taxon>Dikarya</taxon>
        <taxon>Basidiomycota</taxon>
        <taxon>Agaricomycotina</taxon>
        <taxon>Agaricomycetes</taxon>
        <taxon>Agaricomycetidae</taxon>
        <taxon>Boletales</taxon>
        <taxon>Suillineae</taxon>
        <taxon>Suillaceae</taxon>
        <taxon>Suillus</taxon>
    </lineage>
</organism>
<dbReference type="RefSeq" id="XP_041159190.1">
    <property type="nucleotide sequence ID" value="XM_041298020.1"/>
</dbReference>
<dbReference type="EMBL" id="JABBWE010000035">
    <property type="protein sequence ID" value="KAG1792611.1"/>
    <property type="molecule type" value="Genomic_DNA"/>
</dbReference>
<keyword evidence="2" id="KW-0479">Metal-binding</keyword>
<feature type="compositionally biased region" description="Low complexity" evidence="3">
    <location>
        <begin position="313"/>
        <end position="347"/>
    </location>
</feature>
<evidence type="ECO:0000256" key="2">
    <source>
        <dbReference type="PROSITE-ProRule" id="PRU00047"/>
    </source>
</evidence>